<feature type="compositionally biased region" description="Acidic residues" evidence="5">
    <location>
        <begin position="282"/>
        <end position="300"/>
    </location>
</feature>
<comment type="function">
    <text evidence="4">Required for maturation of ribosomal RNAs and formation of the large ribosomal subunit.</text>
</comment>
<dbReference type="InterPro" id="IPR036420">
    <property type="entry name" value="BRCT_dom_sf"/>
</dbReference>
<evidence type="ECO:0000256" key="1">
    <source>
        <dbReference type="ARBA" id="ARBA00022517"/>
    </source>
</evidence>
<dbReference type="GO" id="GO:0070545">
    <property type="term" value="C:PeBoW complex"/>
    <property type="evidence" value="ECO:0007669"/>
    <property type="project" value="TreeGrafter"/>
</dbReference>
<feature type="compositionally biased region" description="Basic and acidic residues" evidence="5">
    <location>
        <begin position="301"/>
        <end position="311"/>
    </location>
</feature>
<dbReference type="GO" id="GO:0043021">
    <property type="term" value="F:ribonucleoprotein complex binding"/>
    <property type="evidence" value="ECO:0007669"/>
    <property type="project" value="UniProtKB-UniRule"/>
</dbReference>
<dbReference type="InterPro" id="IPR001357">
    <property type="entry name" value="BRCT_dom"/>
</dbReference>
<dbReference type="Gene3D" id="3.40.50.10190">
    <property type="entry name" value="BRCT domain"/>
    <property type="match status" value="1"/>
</dbReference>
<feature type="compositionally biased region" description="Basic and acidic residues" evidence="5">
    <location>
        <begin position="524"/>
        <end position="537"/>
    </location>
</feature>
<protein>
    <recommendedName>
        <fullName evidence="4">Pescadillo homolog</fullName>
    </recommendedName>
</protein>
<sequence length="594" mass="68894">MQISLPEFRKLCILKGIYPREPKKAPAGKEKTYYLRKDIIFLQHEPIITRLHERRIWKRKVKKAKDKKQASRVEYLKKHKPSYTLNHIVRERYPTFVDALRDLDDALCMVFLFAVMPASDKIIPARVATCRKLALEFEYYIIKTHSLRKVFLSIKGVYHQAEVQGQTITWLVPYKFSHTIRKDVDYKVMLSFLEFYEILLGFVNFKLYYQLGLPYPPKFTQNKFNAGDELEALEENKAAVTNLVTSTPTAVQEKPDAKKIAESKERISTLSQALKNVKESESSDDDSLEIVSGSDDEGGDAEEKNDQKMKDAEEEEDEEDEEGAKKPNANDEDAFFADDEMMKMRKQQEVYENLFEKCHFWLSRETPKDSIEFIIKCFGGKLSWEGNGTHDDPTITHEVVDRPKILGDKIISREYIQPQWVYDSINTKILLPAADYAPGAQLPPHLSPFVDDNAEGYVPEYRKKLEQLYKEKHGIALEEVLAKEEPSDESESDEERFAEDLAAEKQGTYSANQQKQNKKSKASHKLEVIKKEEKEQQETAVSLLSQRNRKIIQKMKMKKERKQKNVNRLEEKKAKLEKGLAKIENSTIVYQTEV</sequence>
<dbReference type="PANTHER" id="PTHR12221">
    <property type="entry name" value="PESCADILLO - RELATED"/>
    <property type="match status" value="1"/>
</dbReference>
<feature type="region of interest" description="Disordered" evidence="5">
    <location>
        <begin position="507"/>
        <end position="541"/>
    </location>
</feature>
<evidence type="ECO:0000256" key="5">
    <source>
        <dbReference type="SAM" id="MobiDB-lite"/>
    </source>
</evidence>
<evidence type="ECO:0000256" key="2">
    <source>
        <dbReference type="ARBA" id="ARBA00022552"/>
    </source>
</evidence>
<dbReference type="Pfam" id="PF06732">
    <property type="entry name" value="Pescadillo_N"/>
    <property type="match status" value="1"/>
</dbReference>
<dbReference type="GO" id="GO:0003723">
    <property type="term" value="F:RNA binding"/>
    <property type="evidence" value="ECO:0007669"/>
    <property type="project" value="TreeGrafter"/>
</dbReference>
<keyword evidence="1 4" id="KW-0690">Ribosome biogenesis</keyword>
<dbReference type="AlphaFoldDB" id="A0A6B2L0A1"/>
<organism evidence="7">
    <name type="scientific">Arcella intermedia</name>
    <dbReference type="NCBI Taxonomy" id="1963864"/>
    <lineage>
        <taxon>Eukaryota</taxon>
        <taxon>Amoebozoa</taxon>
        <taxon>Tubulinea</taxon>
        <taxon>Elardia</taxon>
        <taxon>Arcellinida</taxon>
        <taxon>Sphaerothecina</taxon>
        <taxon>Arcellidae</taxon>
        <taxon>Arcella</taxon>
    </lineage>
</organism>
<reference evidence="7" key="1">
    <citation type="journal article" date="2020" name="J. Eukaryot. Microbiol.">
        <title>De novo Sequencing, Assembly and Annotation of the Transcriptome for the Free-Living Testate Amoeba Arcella intermedia.</title>
        <authorList>
            <person name="Ribeiro G.M."/>
            <person name="Porfirio-Sousa A.L."/>
            <person name="Maurer-Alcala X.X."/>
            <person name="Katz L.A."/>
            <person name="Lahr D.J.G."/>
        </authorList>
    </citation>
    <scope>NUCLEOTIDE SEQUENCE</scope>
</reference>
<feature type="region of interest" description="Disordered" evidence="5">
    <location>
        <begin position="274"/>
        <end position="332"/>
    </location>
</feature>
<accession>A0A6B2L0A1</accession>
<dbReference type="EMBL" id="GIBP01001319">
    <property type="protein sequence ID" value="NDV30288.1"/>
    <property type="molecule type" value="Transcribed_RNA"/>
</dbReference>
<dbReference type="HAMAP" id="MF_03028">
    <property type="entry name" value="Pescadillo"/>
    <property type="match status" value="1"/>
</dbReference>
<dbReference type="GO" id="GO:0030687">
    <property type="term" value="C:preribosome, large subunit precursor"/>
    <property type="evidence" value="ECO:0007669"/>
    <property type="project" value="UniProtKB-UniRule"/>
</dbReference>
<dbReference type="PROSITE" id="PS50172">
    <property type="entry name" value="BRCT"/>
    <property type="match status" value="1"/>
</dbReference>
<evidence type="ECO:0000256" key="3">
    <source>
        <dbReference type="ARBA" id="ARBA00023242"/>
    </source>
</evidence>
<dbReference type="CDD" id="cd17709">
    <property type="entry name" value="BRCT_pescadillo_like"/>
    <property type="match status" value="1"/>
</dbReference>
<dbReference type="PANTHER" id="PTHR12221:SF6">
    <property type="entry name" value="PESCADILLO HOMOLOG"/>
    <property type="match status" value="1"/>
</dbReference>
<dbReference type="GO" id="GO:0005654">
    <property type="term" value="C:nucleoplasm"/>
    <property type="evidence" value="ECO:0007669"/>
    <property type="project" value="UniProtKB-SubCell"/>
</dbReference>
<evidence type="ECO:0000256" key="4">
    <source>
        <dbReference type="HAMAP-Rule" id="MF_03028"/>
    </source>
</evidence>
<feature type="domain" description="BRCT" evidence="6">
    <location>
        <begin position="350"/>
        <end position="438"/>
    </location>
</feature>
<evidence type="ECO:0000313" key="7">
    <source>
        <dbReference type="EMBL" id="NDV30288.1"/>
    </source>
</evidence>
<dbReference type="InterPro" id="IPR010613">
    <property type="entry name" value="PES"/>
</dbReference>
<keyword evidence="3 4" id="KW-0539">Nucleus</keyword>
<comment type="similarity">
    <text evidence="4">Belongs to the pescadillo family.</text>
</comment>
<evidence type="ECO:0000259" key="6">
    <source>
        <dbReference type="PROSITE" id="PS50172"/>
    </source>
</evidence>
<keyword evidence="2 4" id="KW-0698">rRNA processing</keyword>
<dbReference type="GO" id="GO:0000463">
    <property type="term" value="P:maturation of LSU-rRNA from tricistronic rRNA transcript (SSU-rRNA, 5.8S rRNA, LSU-rRNA)"/>
    <property type="evidence" value="ECO:0007669"/>
    <property type="project" value="UniProtKB-UniRule"/>
</dbReference>
<name>A0A6B2L0A1_9EUKA</name>
<dbReference type="SUPFAM" id="SSF52113">
    <property type="entry name" value="BRCT domain"/>
    <property type="match status" value="1"/>
</dbReference>
<proteinExistence type="inferred from homology"/>
<dbReference type="GO" id="GO:0000466">
    <property type="term" value="P:maturation of 5.8S rRNA from tricistronic rRNA transcript (SSU-rRNA, 5.8S rRNA, LSU-rRNA)"/>
    <property type="evidence" value="ECO:0007669"/>
    <property type="project" value="UniProtKB-UniRule"/>
</dbReference>
<feature type="compositionally biased region" description="Acidic residues" evidence="5">
    <location>
        <begin position="312"/>
        <end position="322"/>
    </location>
</feature>
<dbReference type="SMART" id="SM00292">
    <property type="entry name" value="BRCT"/>
    <property type="match status" value="1"/>
</dbReference>
<comment type="subcellular location">
    <subcellularLocation>
        <location evidence="4">Nucleus</location>
        <location evidence="4">Nucleolus</location>
    </subcellularLocation>
    <subcellularLocation>
        <location evidence="4">Nucleus</location>
        <location evidence="4">Nucleoplasm</location>
    </subcellularLocation>
</comment>